<keyword evidence="2" id="KW-1185">Reference proteome</keyword>
<protein>
    <submittedName>
        <fullName evidence="1">Uncharacterized protein</fullName>
    </submittedName>
</protein>
<dbReference type="EMBL" id="CM029049">
    <property type="protein sequence ID" value="KAG2571343.1"/>
    <property type="molecule type" value="Genomic_DNA"/>
</dbReference>
<comment type="caution">
    <text evidence="1">The sequence shown here is derived from an EMBL/GenBank/DDBJ whole genome shotgun (WGS) entry which is preliminary data.</text>
</comment>
<sequence length="130" mass="14992">MVKLLMGQWASMYESPRTAADLELLITHLGMLAQRLEHGSTFEEVTHNKDEENMRSHLQRIEAACSELAAEFTLVQSDREVLVNHKWKTTSLQERYASTAAKHEQKMMKDARERAEELQYVVDIASKQES</sequence>
<dbReference type="Proteomes" id="UP000823388">
    <property type="component" value="Chromosome 7K"/>
</dbReference>
<accession>A0A8T0QBX8</accession>
<evidence type="ECO:0000313" key="2">
    <source>
        <dbReference type="Proteomes" id="UP000823388"/>
    </source>
</evidence>
<evidence type="ECO:0000313" key="1">
    <source>
        <dbReference type="EMBL" id="KAG2571343.1"/>
    </source>
</evidence>
<proteinExistence type="predicted"/>
<organism evidence="1 2">
    <name type="scientific">Panicum virgatum</name>
    <name type="common">Blackwell switchgrass</name>
    <dbReference type="NCBI Taxonomy" id="38727"/>
    <lineage>
        <taxon>Eukaryota</taxon>
        <taxon>Viridiplantae</taxon>
        <taxon>Streptophyta</taxon>
        <taxon>Embryophyta</taxon>
        <taxon>Tracheophyta</taxon>
        <taxon>Spermatophyta</taxon>
        <taxon>Magnoliopsida</taxon>
        <taxon>Liliopsida</taxon>
        <taxon>Poales</taxon>
        <taxon>Poaceae</taxon>
        <taxon>PACMAD clade</taxon>
        <taxon>Panicoideae</taxon>
        <taxon>Panicodae</taxon>
        <taxon>Paniceae</taxon>
        <taxon>Panicinae</taxon>
        <taxon>Panicum</taxon>
        <taxon>Panicum sect. Hiantes</taxon>
    </lineage>
</organism>
<name>A0A8T0QBX8_PANVG</name>
<reference evidence="1" key="1">
    <citation type="submission" date="2020-05" db="EMBL/GenBank/DDBJ databases">
        <title>WGS assembly of Panicum virgatum.</title>
        <authorList>
            <person name="Lovell J.T."/>
            <person name="Jenkins J."/>
            <person name="Shu S."/>
            <person name="Juenger T.E."/>
            <person name="Schmutz J."/>
        </authorList>
    </citation>
    <scope>NUCLEOTIDE SEQUENCE</scope>
    <source>
        <strain evidence="1">AP13</strain>
    </source>
</reference>
<gene>
    <name evidence="1" type="ORF">PVAP13_7KG010173</name>
</gene>
<dbReference type="AlphaFoldDB" id="A0A8T0QBX8"/>